<evidence type="ECO:0000313" key="3">
    <source>
        <dbReference type="Proteomes" id="UP001597231"/>
    </source>
</evidence>
<organism evidence="2 3">
    <name type="scientific">Sporosarcina contaminans</name>
    <dbReference type="NCBI Taxonomy" id="633403"/>
    <lineage>
        <taxon>Bacteria</taxon>
        <taxon>Bacillati</taxon>
        <taxon>Bacillota</taxon>
        <taxon>Bacilli</taxon>
        <taxon>Bacillales</taxon>
        <taxon>Caryophanaceae</taxon>
        <taxon>Sporosarcina</taxon>
    </lineage>
</organism>
<dbReference type="PROSITE" id="PS51186">
    <property type="entry name" value="GNAT"/>
    <property type="match status" value="1"/>
</dbReference>
<keyword evidence="2" id="KW-0808">Transferase</keyword>
<dbReference type="PANTHER" id="PTHR43617">
    <property type="entry name" value="L-AMINO ACID N-ACETYLTRANSFERASE"/>
    <property type="match status" value="1"/>
</dbReference>
<keyword evidence="2" id="KW-0012">Acyltransferase</keyword>
<evidence type="ECO:0000313" key="2">
    <source>
        <dbReference type="EMBL" id="MFD1204308.1"/>
    </source>
</evidence>
<dbReference type="RefSeq" id="WP_381479851.1">
    <property type="nucleotide sequence ID" value="NZ_JBHTLT010000020.1"/>
</dbReference>
<sequence length="172" mass="19312">MFIRKADLRDADGIAKVHVDSWRTTYEGIVAASYLEGLSYEQRTANWKRGIGVNPLYVAERKDGKIIGFATGGRERTGKYDKYKGELYAIYLLKEAQGQGIGTALIRAVATELQTTGFTSMPIWVLEQNRSKLFYERLGGKVIDQTTITIGGEKFIEVAYGWEDIDVLFNKA</sequence>
<feature type="domain" description="N-acetyltransferase" evidence="1">
    <location>
        <begin position="1"/>
        <end position="172"/>
    </location>
</feature>
<accession>A0ABW3TWR2</accession>
<keyword evidence="3" id="KW-1185">Reference proteome</keyword>
<gene>
    <name evidence="2" type="ORF">ACFQ38_04090</name>
</gene>
<reference evidence="3" key="1">
    <citation type="journal article" date="2019" name="Int. J. Syst. Evol. Microbiol.">
        <title>The Global Catalogue of Microorganisms (GCM) 10K type strain sequencing project: providing services to taxonomists for standard genome sequencing and annotation.</title>
        <authorList>
            <consortium name="The Broad Institute Genomics Platform"/>
            <consortium name="The Broad Institute Genome Sequencing Center for Infectious Disease"/>
            <person name="Wu L."/>
            <person name="Ma J."/>
        </authorList>
    </citation>
    <scope>NUCLEOTIDE SEQUENCE [LARGE SCALE GENOMIC DNA]</scope>
    <source>
        <strain evidence="3">CCUG 53915</strain>
    </source>
</reference>
<name>A0ABW3TWR2_9BACL</name>
<dbReference type="PANTHER" id="PTHR43617:SF30">
    <property type="entry name" value="HISTONE ACETYLTRANSFERASE"/>
    <property type="match status" value="1"/>
</dbReference>
<dbReference type="CDD" id="cd04301">
    <property type="entry name" value="NAT_SF"/>
    <property type="match status" value="1"/>
</dbReference>
<dbReference type="SUPFAM" id="SSF55729">
    <property type="entry name" value="Acyl-CoA N-acyltransferases (Nat)"/>
    <property type="match status" value="1"/>
</dbReference>
<dbReference type="EMBL" id="JBHTLT010000020">
    <property type="protein sequence ID" value="MFD1204308.1"/>
    <property type="molecule type" value="Genomic_DNA"/>
</dbReference>
<dbReference type="Proteomes" id="UP001597231">
    <property type="component" value="Unassembled WGS sequence"/>
</dbReference>
<dbReference type="InterPro" id="IPR050276">
    <property type="entry name" value="MshD_Acetyltransferase"/>
</dbReference>
<dbReference type="GO" id="GO:0016746">
    <property type="term" value="F:acyltransferase activity"/>
    <property type="evidence" value="ECO:0007669"/>
    <property type="project" value="UniProtKB-KW"/>
</dbReference>
<dbReference type="InterPro" id="IPR016181">
    <property type="entry name" value="Acyl_CoA_acyltransferase"/>
</dbReference>
<proteinExistence type="predicted"/>
<dbReference type="EC" id="2.3.-.-" evidence="2"/>
<dbReference type="Pfam" id="PF00583">
    <property type="entry name" value="Acetyltransf_1"/>
    <property type="match status" value="1"/>
</dbReference>
<protein>
    <submittedName>
        <fullName evidence="2">GNAT family N-acetyltransferase</fullName>
        <ecNumber evidence="2">2.3.-.-</ecNumber>
    </submittedName>
</protein>
<comment type="caution">
    <text evidence="2">The sequence shown here is derived from an EMBL/GenBank/DDBJ whole genome shotgun (WGS) entry which is preliminary data.</text>
</comment>
<dbReference type="InterPro" id="IPR000182">
    <property type="entry name" value="GNAT_dom"/>
</dbReference>
<dbReference type="Gene3D" id="3.40.630.30">
    <property type="match status" value="1"/>
</dbReference>
<evidence type="ECO:0000259" key="1">
    <source>
        <dbReference type="PROSITE" id="PS51186"/>
    </source>
</evidence>